<accession>A0A7C0WRS4</accession>
<dbReference type="Proteomes" id="UP000886355">
    <property type="component" value="Unassembled WGS sequence"/>
</dbReference>
<protein>
    <recommendedName>
        <fullName evidence="1">HTH cro/C1-type domain-containing protein</fullName>
    </recommendedName>
</protein>
<sequence length="117" mass="13327">MMMDPLIKNRKVLFTIVCREINMTAIGASIRKKQFAVDAIQQANEILGLSFSEVAEALGVHRRTVFRYRKLKSVPSVKVQERLANIREISSLLDEAFINIAAQQEWLRGPVQMLGNR</sequence>
<dbReference type="Pfam" id="PF13384">
    <property type="entry name" value="HTH_23"/>
    <property type="match status" value="1"/>
</dbReference>
<gene>
    <name evidence="2" type="ORF">ENG14_02640</name>
</gene>
<dbReference type="SUPFAM" id="SSF47413">
    <property type="entry name" value="lambda repressor-like DNA-binding domains"/>
    <property type="match status" value="1"/>
</dbReference>
<dbReference type="InterPro" id="IPR001387">
    <property type="entry name" value="Cro/C1-type_HTH"/>
</dbReference>
<dbReference type="GO" id="GO:0003677">
    <property type="term" value="F:DNA binding"/>
    <property type="evidence" value="ECO:0007669"/>
    <property type="project" value="InterPro"/>
</dbReference>
<organism evidence="2">
    <name type="scientific">Thermodesulforhabdus norvegica</name>
    <dbReference type="NCBI Taxonomy" id="39841"/>
    <lineage>
        <taxon>Bacteria</taxon>
        <taxon>Pseudomonadati</taxon>
        <taxon>Thermodesulfobacteriota</taxon>
        <taxon>Syntrophobacteria</taxon>
        <taxon>Syntrophobacterales</taxon>
        <taxon>Thermodesulforhabdaceae</taxon>
        <taxon>Thermodesulforhabdus</taxon>
    </lineage>
</organism>
<reference evidence="2" key="1">
    <citation type="journal article" date="2020" name="mSystems">
        <title>Genome- and Community-Level Interaction Insights into Carbon Utilization and Element Cycling Functions of Hydrothermarchaeota in Hydrothermal Sediment.</title>
        <authorList>
            <person name="Zhou Z."/>
            <person name="Liu Y."/>
            <person name="Xu W."/>
            <person name="Pan J."/>
            <person name="Luo Z.H."/>
            <person name="Li M."/>
        </authorList>
    </citation>
    <scope>NUCLEOTIDE SEQUENCE [LARGE SCALE GENOMIC DNA]</scope>
    <source>
        <strain evidence="2">HyVt-19</strain>
    </source>
</reference>
<dbReference type="CDD" id="cd00093">
    <property type="entry name" value="HTH_XRE"/>
    <property type="match status" value="1"/>
</dbReference>
<dbReference type="InterPro" id="IPR010982">
    <property type="entry name" value="Lambda_DNA-bd_dom_sf"/>
</dbReference>
<dbReference type="EMBL" id="DQZW01000124">
    <property type="protein sequence ID" value="HDL89784.1"/>
    <property type="molecule type" value="Genomic_DNA"/>
</dbReference>
<evidence type="ECO:0000313" key="2">
    <source>
        <dbReference type="EMBL" id="HDL89784.1"/>
    </source>
</evidence>
<name>A0A7C0WRS4_9BACT</name>
<evidence type="ECO:0000259" key="1">
    <source>
        <dbReference type="PROSITE" id="PS50943"/>
    </source>
</evidence>
<dbReference type="PROSITE" id="PS50943">
    <property type="entry name" value="HTH_CROC1"/>
    <property type="match status" value="1"/>
</dbReference>
<proteinExistence type="predicted"/>
<comment type="caution">
    <text evidence="2">The sequence shown here is derived from an EMBL/GenBank/DDBJ whole genome shotgun (WGS) entry which is preliminary data.</text>
</comment>
<feature type="domain" description="HTH cro/C1-type" evidence="1">
    <location>
        <begin position="40"/>
        <end position="93"/>
    </location>
</feature>
<dbReference type="AlphaFoldDB" id="A0A7C0WRS4"/>
<dbReference type="Gene3D" id="1.10.260.40">
    <property type="entry name" value="lambda repressor-like DNA-binding domains"/>
    <property type="match status" value="1"/>
</dbReference>